<dbReference type="EMBL" id="MT142485">
    <property type="protein sequence ID" value="QJA82372.1"/>
    <property type="molecule type" value="Genomic_DNA"/>
</dbReference>
<sequence>MKTLLTIICSLFVLSAWCQTVTTTPIILANNDTVYKTVSTFGKGSVTVTEEVNAPAMDSAYVNRVIGNMQMDLEMNVQDSIMSIQRLEALRAKQIKYNLIKELFEE</sequence>
<gene>
    <name evidence="2" type="ORF">MM415A00412_0044</name>
    <name evidence="1" type="ORF">MM415B00498_0006</name>
</gene>
<evidence type="ECO:0000313" key="1">
    <source>
        <dbReference type="EMBL" id="QJA64391.1"/>
    </source>
</evidence>
<evidence type="ECO:0000313" key="2">
    <source>
        <dbReference type="EMBL" id="QJA82372.1"/>
    </source>
</evidence>
<organism evidence="2">
    <name type="scientific">viral metagenome</name>
    <dbReference type="NCBI Taxonomy" id="1070528"/>
    <lineage>
        <taxon>unclassified sequences</taxon>
        <taxon>metagenomes</taxon>
        <taxon>organismal metagenomes</taxon>
    </lineage>
</organism>
<accession>A0A6M3KKI9</accession>
<dbReference type="AlphaFoldDB" id="A0A6M3KKI9"/>
<protein>
    <submittedName>
        <fullName evidence="2">Uncharacterized protein</fullName>
    </submittedName>
</protein>
<reference evidence="2" key="1">
    <citation type="submission" date="2020-03" db="EMBL/GenBank/DDBJ databases">
        <title>The deep terrestrial virosphere.</title>
        <authorList>
            <person name="Holmfeldt K."/>
            <person name="Nilsson E."/>
            <person name="Simone D."/>
            <person name="Lopez-Fernandez M."/>
            <person name="Wu X."/>
            <person name="de Brujin I."/>
            <person name="Lundin D."/>
            <person name="Andersson A."/>
            <person name="Bertilsson S."/>
            <person name="Dopson M."/>
        </authorList>
    </citation>
    <scope>NUCLEOTIDE SEQUENCE</scope>
    <source>
        <strain evidence="2">MM415A00412</strain>
        <strain evidence="1">MM415B00498</strain>
    </source>
</reference>
<dbReference type="EMBL" id="MT141519">
    <property type="protein sequence ID" value="QJA64391.1"/>
    <property type="molecule type" value="Genomic_DNA"/>
</dbReference>
<name>A0A6M3KKI9_9ZZZZ</name>
<proteinExistence type="predicted"/>